<dbReference type="STRING" id="1903952.BIT28_10495"/>
<evidence type="ECO:0000313" key="1">
    <source>
        <dbReference type="EMBL" id="OLQ69965.1"/>
    </source>
</evidence>
<name>A0A1Q9G6K8_9GAMM</name>
<proteinExistence type="predicted"/>
<dbReference type="OrthoDB" id="5811240at2"/>
<dbReference type="EMBL" id="MJIL01000099">
    <property type="protein sequence ID" value="OLQ69965.1"/>
    <property type="molecule type" value="Genomic_DNA"/>
</dbReference>
<keyword evidence="2" id="KW-1185">Reference proteome</keyword>
<dbReference type="RefSeq" id="WP_075767965.1">
    <property type="nucleotide sequence ID" value="NZ_MJIL01000099.1"/>
</dbReference>
<protein>
    <recommendedName>
        <fullName evidence="3">3-oxoacyl-ACP synthase</fullName>
    </recommendedName>
</protein>
<dbReference type="Proteomes" id="UP000186905">
    <property type="component" value="Unassembled WGS sequence"/>
</dbReference>
<organism evidence="1 2">
    <name type="scientific">Photobacterium proteolyticum</name>
    <dbReference type="NCBI Taxonomy" id="1903952"/>
    <lineage>
        <taxon>Bacteria</taxon>
        <taxon>Pseudomonadati</taxon>
        <taxon>Pseudomonadota</taxon>
        <taxon>Gammaproteobacteria</taxon>
        <taxon>Vibrionales</taxon>
        <taxon>Vibrionaceae</taxon>
        <taxon>Photobacterium</taxon>
    </lineage>
</organism>
<evidence type="ECO:0000313" key="2">
    <source>
        <dbReference type="Proteomes" id="UP000186905"/>
    </source>
</evidence>
<dbReference type="AlphaFoldDB" id="A0A1Q9G6K8"/>
<gene>
    <name evidence="1" type="ORF">BIT28_10495</name>
</gene>
<accession>A0A1Q9G6K8</accession>
<reference evidence="1 2" key="1">
    <citation type="submission" date="2016-09" db="EMBL/GenBank/DDBJ databases">
        <title>Photobacterium proteolyticum sp. nov. a protease producing bacterium isolated from ocean sediments of Laizhou Bay.</title>
        <authorList>
            <person name="Li Y."/>
        </authorList>
    </citation>
    <scope>NUCLEOTIDE SEQUENCE [LARGE SCALE GENOMIC DNA]</scope>
    <source>
        <strain evidence="1 2">13-12</strain>
    </source>
</reference>
<evidence type="ECO:0008006" key="3">
    <source>
        <dbReference type="Google" id="ProtNLM"/>
    </source>
</evidence>
<comment type="caution">
    <text evidence="1">The sequence shown here is derived from an EMBL/GenBank/DDBJ whole genome shotgun (WGS) entry which is preliminary data.</text>
</comment>
<sequence length="291" mass="33316">MDPSLRLQPQLEVIDKYNSILSLPILPLSEDDHFKRQAAVLQASLLDREFDWCAAPVFLLLSDHKGNDEEWYYQLFSTLCKVIPALTTHTECYLFPYGCSAMLLAWRHLEYLLCEKRHPYIWVLAVDSDPRLSSGVVGQPQQHHIQLNSGIAAESVLLVKIRLSEIGLTRNWFASETRDREITEANIESLFRCYSTEHSKGIQQFYAPNTGSAELVEKWTTAYYLLHPFVGSRTQIVMTGVTTGELGACSGLYNLLHLYRRYECGEYLHSTLQLEISESQYLGAASYTWHQ</sequence>